<dbReference type="Proteomes" id="UP001295794">
    <property type="component" value="Unassembled WGS sequence"/>
</dbReference>
<evidence type="ECO:0000313" key="1">
    <source>
        <dbReference type="EMBL" id="CAK5268913.1"/>
    </source>
</evidence>
<gene>
    <name evidence="1" type="ORF">MYCIT1_LOCUS12252</name>
</gene>
<organism evidence="1 2">
    <name type="scientific">Mycena citricolor</name>
    <dbReference type="NCBI Taxonomy" id="2018698"/>
    <lineage>
        <taxon>Eukaryota</taxon>
        <taxon>Fungi</taxon>
        <taxon>Dikarya</taxon>
        <taxon>Basidiomycota</taxon>
        <taxon>Agaricomycotina</taxon>
        <taxon>Agaricomycetes</taxon>
        <taxon>Agaricomycetidae</taxon>
        <taxon>Agaricales</taxon>
        <taxon>Marasmiineae</taxon>
        <taxon>Mycenaceae</taxon>
        <taxon>Mycena</taxon>
    </lineage>
</organism>
<comment type="caution">
    <text evidence="1">The sequence shown here is derived from an EMBL/GenBank/DDBJ whole genome shotgun (WGS) entry which is preliminary data.</text>
</comment>
<protein>
    <submittedName>
        <fullName evidence="1">Uncharacterized protein</fullName>
    </submittedName>
</protein>
<proteinExistence type="predicted"/>
<reference evidence="1" key="1">
    <citation type="submission" date="2023-11" db="EMBL/GenBank/DDBJ databases">
        <authorList>
            <person name="De Vega J J."/>
            <person name="De Vega J J."/>
        </authorList>
    </citation>
    <scope>NUCLEOTIDE SEQUENCE</scope>
</reference>
<feature type="non-terminal residue" evidence="1">
    <location>
        <position position="1"/>
    </location>
</feature>
<name>A0AAD2Q2I2_9AGAR</name>
<sequence length="76" mass="8174">RISFSASGSFCEAISDATNDDTSSSGFQSVRVRSWCLIWTDVGHEPVAPRSSGFRRGAAVNDLRLRNSGAVLPSRT</sequence>
<evidence type="ECO:0000313" key="2">
    <source>
        <dbReference type="Proteomes" id="UP001295794"/>
    </source>
</evidence>
<dbReference type="EMBL" id="CAVNYO010000138">
    <property type="protein sequence ID" value="CAK5268913.1"/>
    <property type="molecule type" value="Genomic_DNA"/>
</dbReference>
<accession>A0AAD2Q2I2</accession>
<keyword evidence="2" id="KW-1185">Reference proteome</keyword>
<dbReference type="AlphaFoldDB" id="A0AAD2Q2I2"/>